<comment type="caution">
    <text evidence="1">The sequence shown here is derived from an EMBL/GenBank/DDBJ whole genome shotgun (WGS) entry which is preliminary data.</text>
</comment>
<evidence type="ECO:0000313" key="2">
    <source>
        <dbReference type="Proteomes" id="UP001412067"/>
    </source>
</evidence>
<organism evidence="1 2">
    <name type="scientific">Platanthera guangdongensis</name>
    <dbReference type="NCBI Taxonomy" id="2320717"/>
    <lineage>
        <taxon>Eukaryota</taxon>
        <taxon>Viridiplantae</taxon>
        <taxon>Streptophyta</taxon>
        <taxon>Embryophyta</taxon>
        <taxon>Tracheophyta</taxon>
        <taxon>Spermatophyta</taxon>
        <taxon>Magnoliopsida</taxon>
        <taxon>Liliopsida</taxon>
        <taxon>Asparagales</taxon>
        <taxon>Orchidaceae</taxon>
        <taxon>Orchidoideae</taxon>
        <taxon>Orchideae</taxon>
        <taxon>Orchidinae</taxon>
        <taxon>Platanthera</taxon>
    </lineage>
</organism>
<name>A0ABR2LX06_9ASPA</name>
<dbReference type="Proteomes" id="UP001412067">
    <property type="component" value="Unassembled WGS sequence"/>
</dbReference>
<keyword evidence="2" id="KW-1185">Reference proteome</keyword>
<protein>
    <submittedName>
        <fullName evidence="1">Uncharacterized protein</fullName>
    </submittedName>
</protein>
<reference evidence="1 2" key="1">
    <citation type="journal article" date="2022" name="Nat. Plants">
        <title>Genomes of leafy and leafless Platanthera orchids illuminate the evolution of mycoheterotrophy.</title>
        <authorList>
            <person name="Li M.H."/>
            <person name="Liu K.W."/>
            <person name="Li Z."/>
            <person name="Lu H.C."/>
            <person name="Ye Q.L."/>
            <person name="Zhang D."/>
            <person name="Wang J.Y."/>
            <person name="Li Y.F."/>
            <person name="Zhong Z.M."/>
            <person name="Liu X."/>
            <person name="Yu X."/>
            <person name="Liu D.K."/>
            <person name="Tu X.D."/>
            <person name="Liu B."/>
            <person name="Hao Y."/>
            <person name="Liao X.Y."/>
            <person name="Jiang Y.T."/>
            <person name="Sun W.H."/>
            <person name="Chen J."/>
            <person name="Chen Y.Q."/>
            <person name="Ai Y."/>
            <person name="Zhai J.W."/>
            <person name="Wu S.S."/>
            <person name="Zhou Z."/>
            <person name="Hsiao Y.Y."/>
            <person name="Wu W.L."/>
            <person name="Chen Y.Y."/>
            <person name="Lin Y.F."/>
            <person name="Hsu J.L."/>
            <person name="Li C.Y."/>
            <person name="Wang Z.W."/>
            <person name="Zhao X."/>
            <person name="Zhong W.Y."/>
            <person name="Ma X.K."/>
            <person name="Ma L."/>
            <person name="Huang J."/>
            <person name="Chen G.Z."/>
            <person name="Huang M.Z."/>
            <person name="Huang L."/>
            <person name="Peng D.H."/>
            <person name="Luo Y.B."/>
            <person name="Zou S.Q."/>
            <person name="Chen S.P."/>
            <person name="Lan S."/>
            <person name="Tsai W.C."/>
            <person name="Van de Peer Y."/>
            <person name="Liu Z.J."/>
        </authorList>
    </citation>
    <scope>NUCLEOTIDE SEQUENCE [LARGE SCALE GENOMIC DNA]</scope>
    <source>
        <strain evidence="1">Lor288</strain>
    </source>
</reference>
<gene>
    <name evidence="1" type="ORF">KSP40_PGU009266</name>
</gene>
<evidence type="ECO:0000313" key="1">
    <source>
        <dbReference type="EMBL" id="KAK8953059.1"/>
    </source>
</evidence>
<accession>A0ABR2LX06</accession>
<sequence length="155" mass="17029">MIGESRGRIARLGSPDLNLHDGLALLCLGAGWTGVVKLGLYKPSLCLLPCPITKIPMLRWTAIMSVLRTNASPHGQDEFIAQADLDDFCKSIEEMLQGHLAPRAKASIVPSPTFVLSKTPTAPRQSEKDPIVVVRKRLAFKESSKDQARTNDLRR</sequence>
<dbReference type="EMBL" id="JBBWWR010000014">
    <property type="protein sequence ID" value="KAK8953059.1"/>
    <property type="molecule type" value="Genomic_DNA"/>
</dbReference>
<proteinExistence type="predicted"/>